<dbReference type="SUPFAM" id="SSF51445">
    <property type="entry name" value="(Trans)glycosidases"/>
    <property type="match status" value="1"/>
</dbReference>
<gene>
    <name evidence="7" type="ORF">ACCI49_15890</name>
</gene>
<dbReference type="Gene3D" id="3.10.40.10">
    <property type="entry name" value="Aerolysin/Pertussis toxin (APT), N-terminal domain"/>
    <property type="match status" value="2"/>
</dbReference>
<dbReference type="InterPro" id="IPR037015">
    <property type="entry name" value="APT_N_sf"/>
</dbReference>
<dbReference type="GO" id="GO:0016787">
    <property type="term" value="F:hydrolase activity"/>
    <property type="evidence" value="ECO:0007669"/>
    <property type="project" value="UniProtKB-KW"/>
</dbReference>
<keyword evidence="1 3" id="KW-0378">Hydrolase</keyword>
<comment type="caution">
    <text evidence="7">The sequence shown here is derived from an EMBL/GenBank/DDBJ whole genome shotgun (WGS) entry which is preliminary data.</text>
</comment>
<dbReference type="Gene3D" id="3.20.20.80">
    <property type="entry name" value="Glycosidases"/>
    <property type="match status" value="1"/>
</dbReference>
<organism evidence="7 8">
    <name type="scientific">Microbulbifer epialgicus</name>
    <dbReference type="NCBI Taxonomy" id="393907"/>
    <lineage>
        <taxon>Bacteria</taxon>
        <taxon>Pseudomonadati</taxon>
        <taxon>Pseudomonadota</taxon>
        <taxon>Gammaproteobacteria</taxon>
        <taxon>Cellvibrionales</taxon>
        <taxon>Microbulbiferaceae</taxon>
        <taxon>Microbulbifer</taxon>
    </lineage>
</organism>
<dbReference type="InterPro" id="IPR016187">
    <property type="entry name" value="CTDL_fold"/>
</dbReference>
<dbReference type="Proteomes" id="UP001569428">
    <property type="component" value="Unassembled WGS sequence"/>
</dbReference>
<protein>
    <submittedName>
        <fullName evidence="7">Glycosyl hydrolase family 18 protein</fullName>
    </submittedName>
</protein>
<evidence type="ECO:0000259" key="6">
    <source>
        <dbReference type="PROSITE" id="PS51910"/>
    </source>
</evidence>
<dbReference type="InterPro" id="IPR001579">
    <property type="entry name" value="Glyco_hydro_18_chit_AS"/>
</dbReference>
<evidence type="ECO:0000256" key="4">
    <source>
        <dbReference type="RuleBase" id="RU004453"/>
    </source>
</evidence>
<evidence type="ECO:0000256" key="5">
    <source>
        <dbReference type="SAM" id="SignalP"/>
    </source>
</evidence>
<dbReference type="PROSITE" id="PS51910">
    <property type="entry name" value="GH18_2"/>
    <property type="match status" value="1"/>
</dbReference>
<proteinExistence type="inferred from homology"/>
<keyword evidence="5" id="KW-0732">Signal</keyword>
<dbReference type="InterPro" id="IPR001223">
    <property type="entry name" value="Glyco_hydro18_cat"/>
</dbReference>
<accession>A0ABV4P331</accession>
<dbReference type="InterPro" id="IPR017853">
    <property type="entry name" value="GH"/>
</dbReference>
<keyword evidence="2 3" id="KW-0326">Glycosidase</keyword>
<dbReference type="SUPFAM" id="SSF56436">
    <property type="entry name" value="C-type lectin-like"/>
    <property type="match status" value="1"/>
</dbReference>
<evidence type="ECO:0000256" key="1">
    <source>
        <dbReference type="ARBA" id="ARBA00022801"/>
    </source>
</evidence>
<dbReference type="EMBL" id="JBGMEK010000040">
    <property type="protein sequence ID" value="MFA0812394.1"/>
    <property type="molecule type" value="Genomic_DNA"/>
</dbReference>
<reference evidence="7 8" key="1">
    <citation type="submission" date="2024-08" db="EMBL/GenBank/DDBJ databases">
        <authorList>
            <person name="Ishaq N."/>
        </authorList>
    </citation>
    <scope>NUCLEOTIDE SEQUENCE [LARGE SCALE GENOMIC DNA]</scope>
    <source>
        <strain evidence="7 8">DSM 18651</strain>
    </source>
</reference>
<dbReference type="RefSeq" id="WP_371840059.1">
    <property type="nucleotide sequence ID" value="NZ_JBGMEK010000040.1"/>
</dbReference>
<name>A0ABV4P331_9GAMM</name>
<feature type="domain" description="GH18" evidence="6">
    <location>
        <begin position="178"/>
        <end position="437"/>
    </location>
</feature>
<evidence type="ECO:0000256" key="2">
    <source>
        <dbReference type="ARBA" id="ARBA00023295"/>
    </source>
</evidence>
<keyword evidence="8" id="KW-1185">Reference proteome</keyword>
<dbReference type="PROSITE" id="PS01095">
    <property type="entry name" value="GH18_1"/>
    <property type="match status" value="1"/>
</dbReference>
<dbReference type="Pfam" id="PF00704">
    <property type="entry name" value="Glyco_hydro_18"/>
    <property type="match status" value="1"/>
</dbReference>
<comment type="similarity">
    <text evidence="4">Belongs to the glycosyl hydrolase 18 family.</text>
</comment>
<evidence type="ECO:0000313" key="7">
    <source>
        <dbReference type="EMBL" id="MFA0812394.1"/>
    </source>
</evidence>
<feature type="chain" id="PRO_5047380109" evidence="5">
    <location>
        <begin position="25"/>
        <end position="442"/>
    </location>
</feature>
<evidence type="ECO:0000256" key="3">
    <source>
        <dbReference type="RuleBase" id="RU000489"/>
    </source>
</evidence>
<evidence type="ECO:0000313" key="8">
    <source>
        <dbReference type="Proteomes" id="UP001569428"/>
    </source>
</evidence>
<feature type="signal peptide" evidence="5">
    <location>
        <begin position="1"/>
        <end position="24"/>
    </location>
</feature>
<sequence length="442" mass="47899">MKQQCLRVMQAACVYLICHASAHADIEVISSNICPSGTSEVTYTEALNYPDEFCALLVSGDVVGLSNGASIEHVGSNCQLSGSDSRQITKKLCKSQPSSPHVVSGSQCGTDANPVTYLEAQLYKDELCSVLGDWEIVNLAENGSMDGSGYGCGSRKNEVRTLGSTLCKSDSIQPIESRPKVAYVEVNSNDIGNAGCFTESDGSQLFDIAVIFAANINYDDDGQKAVLHFNDQVSDLLNNNLSTIQDLQAKGTKVVLSVLGNWQNAGWSCFADEQSADDFAQQLKDAVDQYGLDGIDIDDEYSQCSQTYTDSLVKVTSALREKMPNKIISKALWEDSKYFQAQWNGKKLGDQLDYGWEMSYWKGANCSSRIQEYINLGVDKLKLGVGASTVQNPDASVARDLAACNESNNLGGGTMIFNVTKDSYSYLSTVWPGTSQVPNCLK</sequence>